<dbReference type="KEGG" id="eta:ETA_30240"/>
<proteinExistence type="predicted"/>
<accession>B2VCQ4</accession>
<reference evidence="1 2" key="1">
    <citation type="journal article" date="2008" name="Environ. Microbiol.">
        <title>The genome of Erwinia tasmaniensis strain Et1/99, a non-pathogenic bacterium in the genus Erwinia.</title>
        <authorList>
            <person name="Kube M."/>
            <person name="Migdoll A.M."/>
            <person name="Mueller I."/>
            <person name="Kuhl H."/>
            <person name="Beck A."/>
            <person name="Reinhardt R."/>
            <person name="Geider K."/>
        </authorList>
    </citation>
    <scope>NUCLEOTIDE SEQUENCE [LARGE SCALE GENOMIC DNA]</scope>
    <source>
        <strain evidence="2">DSM 17950 / CFBP 7177 / CIP 109463 / NCPPB 4357 / Et1/99</strain>
    </source>
</reference>
<keyword evidence="2" id="KW-1185">Reference proteome</keyword>
<dbReference type="Proteomes" id="UP000001726">
    <property type="component" value="Chromosome"/>
</dbReference>
<evidence type="ECO:0000313" key="2">
    <source>
        <dbReference type="Proteomes" id="UP000001726"/>
    </source>
</evidence>
<dbReference type="eggNOG" id="ENOG5033K5F">
    <property type="taxonomic scope" value="Bacteria"/>
</dbReference>
<dbReference type="AlphaFoldDB" id="B2VCQ4"/>
<name>B2VCQ4_ERWT9</name>
<evidence type="ECO:0000313" key="1">
    <source>
        <dbReference type="EMBL" id="CAO98070.1"/>
    </source>
</evidence>
<protein>
    <submittedName>
        <fullName evidence="1">Uncharacterized protein</fullName>
    </submittedName>
</protein>
<sequence length="376" mass="42764">MLNKKERQMNSILYDSPEDITSVDLTIRAVSGNIAPAIYANGRNQLPLEIIVKASKENADHTESVLQFSKNIWIHLLNLRHAESDTPLTRQGTSGWCFSATENDYSLEVIAREYSAEPCHRQPGDTLITLYVYTDEISTMRIAASIDTDGGKHFSTADNSNVVERSSVAVRAFQPVSYSKGDIIQDRVTNQGKTQAVMHYSGDNATWSKSFDAHYDNLYFSIKNKICHYAVYNYGADGQKDMNYPAKIAQYWVFNNDQHMLIANSSDLPEGEGNNGFYGRASWPETLSAQQSTAVYDLFLDYKYNDRPNTLCWTHLSFSASAEWILPKDMALHVNDTELHQYNLNPWFDLYDLYGNYASFAIRYNPDSHEIEIDKK</sequence>
<gene>
    <name evidence="1" type="ordered locus">ETA_30240</name>
</gene>
<dbReference type="STRING" id="465817.ETA_30240"/>
<dbReference type="HOGENOM" id="CLU_804592_0_0_6"/>
<organism evidence="1 2">
    <name type="scientific">Erwinia tasmaniensis (strain DSM 17950 / CFBP 7177 / CIP 109463 / NCPPB 4357 / Et1/99)</name>
    <dbReference type="NCBI Taxonomy" id="465817"/>
    <lineage>
        <taxon>Bacteria</taxon>
        <taxon>Pseudomonadati</taxon>
        <taxon>Pseudomonadota</taxon>
        <taxon>Gammaproteobacteria</taxon>
        <taxon>Enterobacterales</taxon>
        <taxon>Erwiniaceae</taxon>
        <taxon>Erwinia</taxon>
    </lineage>
</organism>
<dbReference type="EMBL" id="CU468135">
    <property type="protein sequence ID" value="CAO98070.1"/>
    <property type="molecule type" value="Genomic_DNA"/>
</dbReference>